<dbReference type="CDD" id="cd03263">
    <property type="entry name" value="ABC_subfamily_A"/>
    <property type="match status" value="1"/>
</dbReference>
<keyword evidence="8 11" id="KW-1133">Transmembrane helix</keyword>
<proteinExistence type="inferred from homology"/>
<dbReference type="SUPFAM" id="SSF52540">
    <property type="entry name" value="P-loop containing nucleoside triphosphate hydrolases"/>
    <property type="match status" value="1"/>
</dbReference>
<accession>A2FSI1</accession>
<name>A2FSI1_TRIV3</name>
<dbReference type="Gene3D" id="3.40.50.300">
    <property type="entry name" value="P-loop containing nucleotide triphosphate hydrolases"/>
    <property type="match status" value="1"/>
</dbReference>
<dbReference type="KEGG" id="tva:4749840"/>
<dbReference type="EMBL" id="DS113987">
    <property type="protein sequence ID" value="EAX92131.1"/>
    <property type="molecule type" value="Genomic_DNA"/>
</dbReference>
<evidence type="ECO:0000256" key="8">
    <source>
        <dbReference type="ARBA" id="ARBA00022989"/>
    </source>
</evidence>
<feature type="transmembrane region" description="Helical" evidence="11">
    <location>
        <begin position="217"/>
        <end position="241"/>
    </location>
</feature>
<dbReference type="Pfam" id="PF12698">
    <property type="entry name" value="ABC2_membrane_3"/>
    <property type="match status" value="1"/>
</dbReference>
<dbReference type="PANTHER" id="PTHR19229:SF36">
    <property type="entry name" value="ATP-BINDING CASSETTE SUB-FAMILY A MEMBER 2"/>
    <property type="match status" value="1"/>
</dbReference>
<sequence length="826" mass="94339">MNAPSNEEIIDISFGFGAIEDATNISFARIRDPGCVDDGFCFSNISDIFLQMAKDAGIQATKLDFDTYDDLNLYVKNRQKLLHPDPNLLFGYKVYNDSAVITENSVPSGNLSISYFYNTSYNSNMEFQNMIYKAIYIAINPEDTNTNVSINYISDVIYNEDISEGDTLMDVYGTILYPLFWAIGCLIYISFLFTHFIDDLGTPVRPYMITCGLRKSAYWIGNFIIDFIVIIIYSVIIFILYAAFNIKTVKDSFVYLFFTFIASYIVCTIYSYVWAFVFKKKTIASVMFMLIHIVTGCVPFVLYEFKTKLKDSLFRIIIDILCIFPFNNLYNLHYPIWAAIPTMKKPTNITGNKYNCIAIIVLVVSFLLYLFVLWIIELSSKAKKKLAQFGWKGHEEEFKEVKNKQKITQEAIDMEENVKNSSPDDYAIRINDVSKYFTNAMGKPVYAVNQVSLGIKKGSIFGFLGCNGAGKTTLMKIILRQEASSAGSIDVEGSNIDKFYDPTKISICPQFDDHLTRNISGRQNLKFFCYLYGIKGDKAKEIIKELIDILDIEDHVDKKVKNMSGGNQRKCCVALTFLSNANIILVDEPTSSLDPIARHHVHELIEKYKGKKTFMLCTHLLDEAENLCDTISIMLSGCVYTIGTPQYLSNKFGTEWKVDVLLKDAMKETQDAVTDFFTRKIPSAELTIARPLSRIYSIPKDDIDIIKLFDVLEKGTKKDIGIKFYTCSCSTLEKVFMEIVMQSEQRAEEEEDKNENNEASPDQSIPNNEDSSNENEPEQSAKEIKEEILSDRDNSSHKDKKHKKKKDKKHHKDELDNISEDYYSDQ</sequence>
<protein>
    <submittedName>
        <fullName evidence="13">ABC transporter family protein</fullName>
    </submittedName>
</protein>
<dbReference type="PANTHER" id="PTHR19229">
    <property type="entry name" value="ATP-BINDING CASSETTE TRANSPORTER SUBFAMILY A ABCA"/>
    <property type="match status" value="1"/>
</dbReference>
<feature type="compositionally biased region" description="Acidic residues" evidence="10">
    <location>
        <begin position="816"/>
        <end position="826"/>
    </location>
</feature>
<dbReference type="OMA" id="ALEMIWI"/>
<evidence type="ECO:0000256" key="11">
    <source>
        <dbReference type="SAM" id="Phobius"/>
    </source>
</evidence>
<dbReference type="PROSITE" id="PS50893">
    <property type="entry name" value="ABC_TRANSPORTER_2"/>
    <property type="match status" value="1"/>
</dbReference>
<evidence type="ECO:0000256" key="5">
    <source>
        <dbReference type="ARBA" id="ARBA00022737"/>
    </source>
</evidence>
<feature type="transmembrane region" description="Helical" evidence="11">
    <location>
        <begin position="175"/>
        <end position="197"/>
    </location>
</feature>
<gene>
    <name evidence="13" type="ORF">TVAG_419360</name>
</gene>
<organism evidence="13 14">
    <name type="scientific">Trichomonas vaginalis (strain ATCC PRA-98 / G3)</name>
    <dbReference type="NCBI Taxonomy" id="412133"/>
    <lineage>
        <taxon>Eukaryota</taxon>
        <taxon>Metamonada</taxon>
        <taxon>Parabasalia</taxon>
        <taxon>Trichomonadida</taxon>
        <taxon>Trichomonadidae</taxon>
        <taxon>Trichomonas</taxon>
    </lineage>
</organism>
<evidence type="ECO:0000256" key="6">
    <source>
        <dbReference type="ARBA" id="ARBA00022741"/>
    </source>
</evidence>
<dbReference type="GO" id="GO:0005524">
    <property type="term" value="F:ATP binding"/>
    <property type="evidence" value="ECO:0007669"/>
    <property type="project" value="UniProtKB-KW"/>
</dbReference>
<feature type="transmembrane region" description="Helical" evidence="11">
    <location>
        <begin position="283"/>
        <end position="305"/>
    </location>
</feature>
<dbReference type="InterPro" id="IPR013525">
    <property type="entry name" value="ABC2_TM"/>
</dbReference>
<dbReference type="STRING" id="5722.A2FSI1"/>
<evidence type="ECO:0000259" key="12">
    <source>
        <dbReference type="PROSITE" id="PS50893"/>
    </source>
</evidence>
<dbReference type="InterPro" id="IPR003593">
    <property type="entry name" value="AAA+_ATPase"/>
</dbReference>
<evidence type="ECO:0000313" key="13">
    <source>
        <dbReference type="EMBL" id="EAX92131.1"/>
    </source>
</evidence>
<comment type="subcellular location">
    <subcellularLocation>
        <location evidence="1">Membrane</location>
        <topology evidence="1">Multi-pass membrane protein</topology>
    </subcellularLocation>
</comment>
<dbReference type="InterPro" id="IPR026082">
    <property type="entry name" value="ABCA"/>
</dbReference>
<dbReference type="SMART" id="SM00382">
    <property type="entry name" value="AAA"/>
    <property type="match status" value="1"/>
</dbReference>
<evidence type="ECO:0000256" key="1">
    <source>
        <dbReference type="ARBA" id="ARBA00004141"/>
    </source>
</evidence>
<dbReference type="GO" id="GO:0006869">
    <property type="term" value="P:lipid transport"/>
    <property type="evidence" value="ECO:0000318"/>
    <property type="project" value="GO_Central"/>
</dbReference>
<dbReference type="InterPro" id="IPR027417">
    <property type="entry name" value="P-loop_NTPase"/>
</dbReference>
<evidence type="ECO:0000256" key="3">
    <source>
        <dbReference type="ARBA" id="ARBA00022448"/>
    </source>
</evidence>
<keyword evidence="14" id="KW-1185">Reference proteome</keyword>
<dbReference type="SMR" id="A2FSI1"/>
<evidence type="ECO:0000256" key="2">
    <source>
        <dbReference type="ARBA" id="ARBA00008869"/>
    </source>
</evidence>
<dbReference type="InterPro" id="IPR003439">
    <property type="entry name" value="ABC_transporter-like_ATP-bd"/>
</dbReference>
<evidence type="ECO:0000256" key="9">
    <source>
        <dbReference type="ARBA" id="ARBA00023136"/>
    </source>
</evidence>
<comment type="similarity">
    <text evidence="2">Belongs to the ABC transporter superfamily. ABCA family.</text>
</comment>
<feature type="domain" description="ABC transporter" evidence="12">
    <location>
        <begin position="428"/>
        <end position="661"/>
    </location>
</feature>
<dbReference type="FunFam" id="3.40.50.300:FF:001998">
    <property type="entry name" value="ABC transporter family protein"/>
    <property type="match status" value="1"/>
</dbReference>
<evidence type="ECO:0000256" key="7">
    <source>
        <dbReference type="ARBA" id="ARBA00022840"/>
    </source>
</evidence>
<evidence type="ECO:0000256" key="10">
    <source>
        <dbReference type="SAM" id="MobiDB-lite"/>
    </source>
</evidence>
<keyword evidence="7" id="KW-0067">ATP-binding</keyword>
<dbReference type="VEuPathDB" id="TrichDB:TVAG_419360"/>
<dbReference type="Proteomes" id="UP000001542">
    <property type="component" value="Unassembled WGS sequence"/>
</dbReference>
<dbReference type="GO" id="GO:0016020">
    <property type="term" value="C:membrane"/>
    <property type="evidence" value="ECO:0007669"/>
    <property type="project" value="UniProtKB-SubCell"/>
</dbReference>
<dbReference type="GO" id="GO:0005319">
    <property type="term" value="F:lipid transporter activity"/>
    <property type="evidence" value="ECO:0000318"/>
    <property type="project" value="GO_Central"/>
</dbReference>
<keyword evidence="6" id="KW-0547">Nucleotide-binding</keyword>
<dbReference type="eggNOG" id="KOG0059">
    <property type="taxonomic scope" value="Eukaryota"/>
</dbReference>
<feature type="compositionally biased region" description="Basic and acidic residues" evidence="10">
    <location>
        <begin position="779"/>
        <end position="797"/>
    </location>
</feature>
<keyword evidence="4 11" id="KW-0812">Transmembrane</keyword>
<reference evidence="13" key="2">
    <citation type="journal article" date="2007" name="Science">
        <title>Draft genome sequence of the sexually transmitted pathogen Trichomonas vaginalis.</title>
        <authorList>
            <person name="Carlton J.M."/>
            <person name="Hirt R.P."/>
            <person name="Silva J.C."/>
            <person name="Delcher A.L."/>
            <person name="Schatz M."/>
            <person name="Zhao Q."/>
            <person name="Wortman J.R."/>
            <person name="Bidwell S.L."/>
            <person name="Alsmark U.C.M."/>
            <person name="Besteiro S."/>
            <person name="Sicheritz-Ponten T."/>
            <person name="Noel C.J."/>
            <person name="Dacks J.B."/>
            <person name="Foster P.G."/>
            <person name="Simillion C."/>
            <person name="Van de Peer Y."/>
            <person name="Miranda-Saavedra D."/>
            <person name="Barton G.J."/>
            <person name="Westrop G.D."/>
            <person name="Mueller S."/>
            <person name="Dessi D."/>
            <person name="Fiori P.L."/>
            <person name="Ren Q."/>
            <person name="Paulsen I."/>
            <person name="Zhang H."/>
            <person name="Bastida-Corcuera F.D."/>
            <person name="Simoes-Barbosa A."/>
            <person name="Brown M.T."/>
            <person name="Hayes R.D."/>
            <person name="Mukherjee M."/>
            <person name="Okumura C.Y."/>
            <person name="Schneider R."/>
            <person name="Smith A.J."/>
            <person name="Vanacova S."/>
            <person name="Villalvazo M."/>
            <person name="Haas B.J."/>
            <person name="Pertea M."/>
            <person name="Feldblyum T.V."/>
            <person name="Utterback T.R."/>
            <person name="Shu C.L."/>
            <person name="Osoegawa K."/>
            <person name="de Jong P.J."/>
            <person name="Hrdy I."/>
            <person name="Horvathova L."/>
            <person name="Zubacova Z."/>
            <person name="Dolezal P."/>
            <person name="Malik S.B."/>
            <person name="Logsdon J.M. Jr."/>
            <person name="Henze K."/>
            <person name="Gupta A."/>
            <person name="Wang C.C."/>
            <person name="Dunne R.L."/>
            <person name="Upcroft J.A."/>
            <person name="Upcroft P."/>
            <person name="White O."/>
            <person name="Salzberg S.L."/>
            <person name="Tang P."/>
            <person name="Chiu C.-H."/>
            <person name="Lee Y.-S."/>
            <person name="Embley T.M."/>
            <person name="Coombs G.H."/>
            <person name="Mottram J.C."/>
            <person name="Tachezy J."/>
            <person name="Fraser-Liggett C.M."/>
            <person name="Johnson P.J."/>
        </authorList>
    </citation>
    <scope>NUCLEOTIDE SEQUENCE [LARGE SCALE GENOMIC DNA]</scope>
    <source>
        <strain evidence="13">G3</strain>
    </source>
</reference>
<reference evidence="13" key="1">
    <citation type="submission" date="2006-10" db="EMBL/GenBank/DDBJ databases">
        <authorList>
            <person name="Amadeo P."/>
            <person name="Zhao Q."/>
            <person name="Wortman J."/>
            <person name="Fraser-Liggett C."/>
            <person name="Carlton J."/>
        </authorList>
    </citation>
    <scope>NUCLEOTIDE SEQUENCE</scope>
    <source>
        <strain evidence="13">G3</strain>
    </source>
</reference>
<dbReference type="RefSeq" id="XP_001305061.1">
    <property type="nucleotide sequence ID" value="XM_001305060.1"/>
</dbReference>
<dbReference type="VEuPathDB" id="TrichDB:TVAGG3_0315460"/>
<dbReference type="Pfam" id="PF00005">
    <property type="entry name" value="ABC_tran"/>
    <property type="match status" value="1"/>
</dbReference>
<feature type="transmembrane region" description="Helical" evidence="11">
    <location>
        <begin position="253"/>
        <end position="277"/>
    </location>
</feature>
<dbReference type="GO" id="GO:0016887">
    <property type="term" value="F:ATP hydrolysis activity"/>
    <property type="evidence" value="ECO:0007669"/>
    <property type="project" value="InterPro"/>
</dbReference>
<dbReference type="GO" id="GO:0140359">
    <property type="term" value="F:ABC-type transporter activity"/>
    <property type="evidence" value="ECO:0007669"/>
    <property type="project" value="InterPro"/>
</dbReference>
<dbReference type="AlphaFoldDB" id="A2FSI1"/>
<evidence type="ECO:0000313" key="14">
    <source>
        <dbReference type="Proteomes" id="UP000001542"/>
    </source>
</evidence>
<dbReference type="InParanoid" id="A2FSI1"/>
<feature type="region of interest" description="Disordered" evidence="10">
    <location>
        <begin position="743"/>
        <end position="826"/>
    </location>
</feature>
<feature type="compositionally biased region" description="Basic residues" evidence="10">
    <location>
        <begin position="798"/>
        <end position="811"/>
    </location>
</feature>
<evidence type="ECO:0000256" key="4">
    <source>
        <dbReference type="ARBA" id="ARBA00022692"/>
    </source>
</evidence>
<keyword evidence="9 11" id="KW-0472">Membrane</keyword>
<dbReference type="OrthoDB" id="6512918at2759"/>
<dbReference type="GO" id="GO:0042626">
    <property type="term" value="F:ATPase-coupled transmembrane transporter activity"/>
    <property type="evidence" value="ECO:0000318"/>
    <property type="project" value="GO_Central"/>
</dbReference>
<keyword evidence="3" id="KW-0813">Transport</keyword>
<feature type="transmembrane region" description="Helical" evidence="11">
    <location>
        <begin position="357"/>
        <end position="376"/>
    </location>
</feature>
<feature type="transmembrane region" description="Helical" evidence="11">
    <location>
        <begin position="317"/>
        <end position="337"/>
    </location>
</feature>
<keyword evidence="5" id="KW-0677">Repeat</keyword>